<organism evidence="2 3">
    <name type="scientific">Rickenella mellea</name>
    <dbReference type="NCBI Taxonomy" id="50990"/>
    <lineage>
        <taxon>Eukaryota</taxon>
        <taxon>Fungi</taxon>
        <taxon>Dikarya</taxon>
        <taxon>Basidiomycota</taxon>
        <taxon>Agaricomycotina</taxon>
        <taxon>Agaricomycetes</taxon>
        <taxon>Hymenochaetales</taxon>
        <taxon>Rickenellaceae</taxon>
        <taxon>Rickenella</taxon>
    </lineage>
</organism>
<accession>A0A4Y7PXJ5</accession>
<dbReference type="Proteomes" id="UP000294933">
    <property type="component" value="Unassembled WGS sequence"/>
</dbReference>
<sequence>MTHPTRLLDIRDSEKAWYDIIGQSGIQKTSAAQSHMLHKQGQSSNVYVRSGGSGVAPTTLPPPPPQQPTQPPLTITPDRPPRSDNHSSPNLGKSPRLVNAPVERGASSRNVERRSVPLTPTSQRPAVSGGLTHESPHRSPNDRHVGGGVGNSTPRAHSPPTGGVRRGSSNASQRFSLDNGPIEAASDVVIPTSPKKNRSPDPRVRDDGYPVSHPQSPATGGVRRRSSHASQNSFGQRHSVDNGPINAASGGVAPTSPYWYPNDPLVGGGGGEHSASRPRSPTPRVRGSSNTPRSPQSRPISVQEGSLVHGMARSGRGDVSPLLRHGPPPGSPRGQAAPASHLATSRRESRSSTGRGHPDDEGTEHRRSREEGSRRSHGGTERSRGSDALGRA</sequence>
<protein>
    <submittedName>
        <fullName evidence="2">Uncharacterized protein</fullName>
    </submittedName>
</protein>
<feature type="region of interest" description="Disordered" evidence="1">
    <location>
        <begin position="27"/>
        <end position="392"/>
    </location>
</feature>
<keyword evidence="3" id="KW-1185">Reference proteome</keyword>
<feature type="compositionally biased region" description="Basic and acidic residues" evidence="1">
    <location>
        <begin position="134"/>
        <end position="145"/>
    </location>
</feature>
<feature type="compositionally biased region" description="Polar residues" evidence="1">
    <location>
        <begin position="167"/>
        <end position="176"/>
    </location>
</feature>
<feature type="compositionally biased region" description="Basic and acidic residues" evidence="1">
    <location>
        <begin position="198"/>
        <end position="208"/>
    </location>
</feature>
<proteinExistence type="predicted"/>
<evidence type="ECO:0000256" key="1">
    <source>
        <dbReference type="SAM" id="MobiDB-lite"/>
    </source>
</evidence>
<feature type="compositionally biased region" description="Basic and acidic residues" evidence="1">
    <location>
        <begin position="345"/>
        <end position="385"/>
    </location>
</feature>
<evidence type="ECO:0000313" key="3">
    <source>
        <dbReference type="Proteomes" id="UP000294933"/>
    </source>
</evidence>
<feature type="compositionally biased region" description="Pro residues" evidence="1">
    <location>
        <begin position="59"/>
        <end position="71"/>
    </location>
</feature>
<dbReference type="AlphaFoldDB" id="A0A4Y7PXJ5"/>
<feature type="compositionally biased region" description="Polar residues" evidence="1">
    <location>
        <begin position="287"/>
        <end position="304"/>
    </location>
</feature>
<dbReference type="EMBL" id="ML170193">
    <property type="protein sequence ID" value="TDL19865.1"/>
    <property type="molecule type" value="Genomic_DNA"/>
</dbReference>
<dbReference type="VEuPathDB" id="FungiDB:BD410DRAFT_398951"/>
<evidence type="ECO:0000313" key="2">
    <source>
        <dbReference type="EMBL" id="TDL19865.1"/>
    </source>
</evidence>
<name>A0A4Y7PXJ5_9AGAM</name>
<gene>
    <name evidence="2" type="ORF">BD410DRAFT_398951</name>
</gene>
<reference evidence="2 3" key="1">
    <citation type="submission" date="2018-06" db="EMBL/GenBank/DDBJ databases">
        <title>A transcriptomic atlas of mushroom development highlights an independent origin of complex multicellularity.</title>
        <authorList>
            <consortium name="DOE Joint Genome Institute"/>
            <person name="Krizsan K."/>
            <person name="Almasi E."/>
            <person name="Merenyi Z."/>
            <person name="Sahu N."/>
            <person name="Viragh M."/>
            <person name="Koszo T."/>
            <person name="Mondo S."/>
            <person name="Kiss B."/>
            <person name="Balint B."/>
            <person name="Kues U."/>
            <person name="Barry K."/>
            <person name="Hegedus J.C."/>
            <person name="Henrissat B."/>
            <person name="Johnson J."/>
            <person name="Lipzen A."/>
            <person name="Ohm R."/>
            <person name="Nagy I."/>
            <person name="Pangilinan J."/>
            <person name="Yan J."/>
            <person name="Xiong Y."/>
            <person name="Grigoriev I.V."/>
            <person name="Hibbett D.S."/>
            <person name="Nagy L.G."/>
        </authorList>
    </citation>
    <scope>NUCLEOTIDE SEQUENCE [LARGE SCALE GENOMIC DNA]</scope>
    <source>
        <strain evidence="2 3">SZMC22713</strain>
    </source>
</reference>